<keyword evidence="1" id="KW-1133">Transmembrane helix</keyword>
<proteinExistence type="predicted"/>
<keyword evidence="1" id="KW-0812">Transmembrane</keyword>
<evidence type="ECO:0000256" key="1">
    <source>
        <dbReference type="SAM" id="Phobius"/>
    </source>
</evidence>
<protein>
    <submittedName>
        <fullName evidence="2">Uncharacterized protein</fullName>
    </submittedName>
</protein>
<feature type="transmembrane region" description="Helical" evidence="1">
    <location>
        <begin position="20"/>
        <end position="35"/>
    </location>
</feature>
<reference evidence="2 3" key="1">
    <citation type="journal article" date="2016" name="Nat. Commun.">
        <title>Thousands of microbial genomes shed light on interconnected biogeochemical processes in an aquifer system.</title>
        <authorList>
            <person name="Anantharaman K."/>
            <person name="Brown C.T."/>
            <person name="Hug L.A."/>
            <person name="Sharon I."/>
            <person name="Castelle C.J."/>
            <person name="Probst A.J."/>
            <person name="Thomas B.C."/>
            <person name="Singh A."/>
            <person name="Wilkins M.J."/>
            <person name="Karaoz U."/>
            <person name="Brodie E.L."/>
            <person name="Williams K.H."/>
            <person name="Hubbard S.S."/>
            <person name="Banfield J.F."/>
        </authorList>
    </citation>
    <scope>NUCLEOTIDE SEQUENCE [LARGE SCALE GENOMIC DNA]</scope>
</reference>
<gene>
    <name evidence="2" type="ORF">A3A97_01420</name>
</gene>
<dbReference type="Proteomes" id="UP000176951">
    <property type="component" value="Unassembled WGS sequence"/>
</dbReference>
<keyword evidence="1" id="KW-0472">Membrane</keyword>
<feature type="transmembrane region" description="Helical" evidence="1">
    <location>
        <begin position="41"/>
        <end position="62"/>
    </location>
</feature>
<evidence type="ECO:0000313" key="2">
    <source>
        <dbReference type="EMBL" id="OHA52336.1"/>
    </source>
</evidence>
<comment type="caution">
    <text evidence="2">The sequence shown here is derived from an EMBL/GenBank/DDBJ whole genome shotgun (WGS) entry which is preliminary data.</text>
</comment>
<feature type="transmembrane region" description="Helical" evidence="1">
    <location>
        <begin position="82"/>
        <end position="100"/>
    </location>
</feature>
<dbReference type="EMBL" id="MHSW01000010">
    <property type="protein sequence ID" value="OHA52336.1"/>
    <property type="molecule type" value="Genomic_DNA"/>
</dbReference>
<accession>A0A1G2PVH3</accession>
<evidence type="ECO:0000313" key="3">
    <source>
        <dbReference type="Proteomes" id="UP000176951"/>
    </source>
</evidence>
<sequence length="139" mass="16485">MILAQICRRYENELLQMKDWMFWFLMLWTFVILLMEWSEFLFALAVPHAMQAGYVVLLGGYIAHKEVLRWMGVAPRARKGELFVYIWWGTLLAMFIASYTNKNWNVPESMTMLAYEILAYFIITEISKAINIWKGLKSK</sequence>
<feature type="transmembrane region" description="Helical" evidence="1">
    <location>
        <begin position="112"/>
        <end position="133"/>
    </location>
</feature>
<name>A0A1G2PVH3_9BACT</name>
<dbReference type="AlphaFoldDB" id="A0A1G2PVH3"/>
<organism evidence="2 3">
    <name type="scientific">Candidatus Terrybacteria bacterium RIFCSPLOWO2_01_FULL_40_23</name>
    <dbReference type="NCBI Taxonomy" id="1802366"/>
    <lineage>
        <taxon>Bacteria</taxon>
        <taxon>Candidatus Terryibacteriota</taxon>
    </lineage>
</organism>